<evidence type="ECO:0000259" key="9">
    <source>
        <dbReference type="Pfam" id="PF12704"/>
    </source>
</evidence>
<evidence type="ECO:0000313" key="10">
    <source>
        <dbReference type="EMBL" id="ADL11923.1"/>
    </source>
</evidence>
<evidence type="ECO:0000256" key="1">
    <source>
        <dbReference type="ARBA" id="ARBA00004651"/>
    </source>
</evidence>
<dbReference type="OrthoDB" id="9770099at2"/>
<feature type="transmembrane region" description="Helical" evidence="7">
    <location>
        <begin position="21"/>
        <end position="44"/>
    </location>
</feature>
<dbReference type="GO" id="GO:0044874">
    <property type="term" value="P:lipoprotein localization to outer membrane"/>
    <property type="evidence" value="ECO:0007669"/>
    <property type="project" value="TreeGrafter"/>
</dbReference>
<dbReference type="eggNOG" id="COG4591">
    <property type="taxonomic scope" value="Bacteria"/>
</dbReference>
<keyword evidence="6 7" id="KW-0472">Membrane</keyword>
<keyword evidence="5 7" id="KW-1133">Transmembrane helix</keyword>
<comment type="similarity">
    <text evidence="2">Belongs to the ABC-4 integral membrane protein family. LolC/E subfamily.</text>
</comment>
<evidence type="ECO:0000256" key="5">
    <source>
        <dbReference type="ARBA" id="ARBA00022989"/>
    </source>
</evidence>
<evidence type="ECO:0000256" key="2">
    <source>
        <dbReference type="ARBA" id="ARBA00005236"/>
    </source>
</evidence>
<reference evidence="10 11" key="1">
    <citation type="journal article" date="2010" name="Stand. Genomic Sci.">
        <title>Complete genome sequence of Acetohalobium arabaticum type strain (Z-7288).</title>
        <authorList>
            <person name="Sikorski J."/>
            <person name="Lapidus A."/>
            <person name="Chertkov O."/>
            <person name="Lucas S."/>
            <person name="Copeland A."/>
            <person name="Glavina Del Rio T."/>
            <person name="Nolan M."/>
            <person name="Tice H."/>
            <person name="Cheng J.F."/>
            <person name="Han C."/>
            <person name="Brambilla E."/>
            <person name="Pitluck S."/>
            <person name="Liolios K."/>
            <person name="Ivanova N."/>
            <person name="Mavromatis K."/>
            <person name="Mikhailova N."/>
            <person name="Pati A."/>
            <person name="Bruce D."/>
            <person name="Detter C."/>
            <person name="Tapia R."/>
            <person name="Goodwin L."/>
            <person name="Chen A."/>
            <person name="Palaniappan K."/>
            <person name="Land M."/>
            <person name="Hauser L."/>
            <person name="Chang Y.J."/>
            <person name="Jeffries C.D."/>
            <person name="Rohde M."/>
            <person name="Goker M."/>
            <person name="Spring S."/>
            <person name="Woyke T."/>
            <person name="Bristow J."/>
            <person name="Eisen J.A."/>
            <person name="Markowitz V."/>
            <person name="Hugenholtz P."/>
            <person name="Kyrpides N.C."/>
            <person name="Klenk H.P."/>
        </authorList>
    </citation>
    <scope>NUCLEOTIDE SEQUENCE [LARGE SCALE GENOMIC DNA]</scope>
    <source>
        <strain evidence="11">ATCC 49924 / DSM 5501 / Z-7288</strain>
    </source>
</reference>
<dbReference type="PANTHER" id="PTHR30489">
    <property type="entry name" value="LIPOPROTEIN-RELEASING SYSTEM TRANSMEMBRANE PROTEIN LOLE"/>
    <property type="match status" value="1"/>
</dbReference>
<evidence type="ECO:0000256" key="3">
    <source>
        <dbReference type="ARBA" id="ARBA00022475"/>
    </source>
</evidence>
<dbReference type="InterPro" id="IPR003838">
    <property type="entry name" value="ABC3_permease_C"/>
</dbReference>
<evidence type="ECO:0000256" key="7">
    <source>
        <dbReference type="SAM" id="Phobius"/>
    </source>
</evidence>
<evidence type="ECO:0000256" key="4">
    <source>
        <dbReference type="ARBA" id="ARBA00022692"/>
    </source>
</evidence>
<keyword evidence="11" id="KW-1185">Reference proteome</keyword>
<organism evidence="10 11">
    <name type="scientific">Acetohalobium arabaticum (strain ATCC 49924 / DSM 5501 / Z-7288)</name>
    <dbReference type="NCBI Taxonomy" id="574087"/>
    <lineage>
        <taxon>Bacteria</taxon>
        <taxon>Bacillati</taxon>
        <taxon>Bacillota</taxon>
        <taxon>Clostridia</taxon>
        <taxon>Halanaerobiales</taxon>
        <taxon>Halobacteroidaceae</taxon>
        <taxon>Acetohalobium</taxon>
    </lineage>
</organism>
<keyword evidence="3" id="KW-1003">Cell membrane</keyword>
<dbReference type="AlphaFoldDB" id="D9QUD0"/>
<evidence type="ECO:0000256" key="6">
    <source>
        <dbReference type="ARBA" id="ARBA00023136"/>
    </source>
</evidence>
<feature type="transmembrane region" description="Helical" evidence="7">
    <location>
        <begin position="282"/>
        <end position="303"/>
    </location>
</feature>
<feature type="transmembrane region" description="Helical" evidence="7">
    <location>
        <begin position="387"/>
        <end position="406"/>
    </location>
</feature>
<gene>
    <name evidence="10" type="ordered locus">Acear_0376</name>
</gene>
<dbReference type="HOGENOM" id="CLU_000604_8_6_9"/>
<dbReference type="KEGG" id="aar:Acear_0376"/>
<dbReference type="RefSeq" id="WP_013277369.1">
    <property type="nucleotide sequence ID" value="NC_014378.1"/>
</dbReference>
<sequence>MSFLWNLASKNLFRNKLRTSISILAIALSVALVVFVKGLVVGMIDNMFSLHIQYEAGHAKIINQEYQQKERLLSLNYPVDGFNGAGITNMEQKLTEIEGVKRVIPRIKFGASVIQDQEDNLVRLMGWGVQPKKELEFTNIGEKLTAGRMIKPGRKEVILGKDLLQKLDLDVGEKVTFLYQTSFGSFKGSTFKIVGQIASSLKLLDEKVFYLSLDQTQRILEMSDMATELLLETNNYRKIDQILPKVNELFEQEGAEEYQLISWNRGYDMINMLQIAQRIYNFIYIFLVILAGIVVVNTMIMIVKERTKEIGMMTALGLKQREILIMFIMEGTVMGIVGSLVGVVIGGAITKITAVTEIIDYSAAMSGVSENILINPVVRPVVSGETLLYSFILGVVITALTCIIPARRAAKLEPADALRSN</sequence>
<keyword evidence="4 7" id="KW-0812">Transmembrane</keyword>
<name>D9QUD0_ACEAZ</name>
<dbReference type="PANTHER" id="PTHR30489:SF0">
    <property type="entry name" value="LIPOPROTEIN-RELEASING SYSTEM TRANSMEMBRANE PROTEIN LOLE"/>
    <property type="match status" value="1"/>
</dbReference>
<evidence type="ECO:0008006" key="12">
    <source>
        <dbReference type="Google" id="ProtNLM"/>
    </source>
</evidence>
<dbReference type="InterPro" id="IPR051447">
    <property type="entry name" value="Lipoprotein-release_system"/>
</dbReference>
<evidence type="ECO:0000313" key="11">
    <source>
        <dbReference type="Proteomes" id="UP000001661"/>
    </source>
</evidence>
<dbReference type="Pfam" id="PF12704">
    <property type="entry name" value="MacB_PCD"/>
    <property type="match status" value="1"/>
</dbReference>
<dbReference type="EMBL" id="CP002105">
    <property type="protein sequence ID" value="ADL11923.1"/>
    <property type="molecule type" value="Genomic_DNA"/>
</dbReference>
<proteinExistence type="inferred from homology"/>
<dbReference type="Pfam" id="PF02687">
    <property type="entry name" value="FtsX"/>
    <property type="match status" value="1"/>
</dbReference>
<feature type="transmembrane region" description="Helical" evidence="7">
    <location>
        <begin position="323"/>
        <end position="349"/>
    </location>
</feature>
<dbReference type="InterPro" id="IPR025857">
    <property type="entry name" value="MacB_PCD"/>
</dbReference>
<dbReference type="Proteomes" id="UP000001661">
    <property type="component" value="Chromosome"/>
</dbReference>
<accession>D9QUD0</accession>
<dbReference type="STRING" id="574087.Acear_0376"/>
<dbReference type="GO" id="GO:0098797">
    <property type="term" value="C:plasma membrane protein complex"/>
    <property type="evidence" value="ECO:0007669"/>
    <property type="project" value="TreeGrafter"/>
</dbReference>
<feature type="domain" description="MacB-like periplasmic core" evidence="9">
    <location>
        <begin position="19"/>
        <end position="236"/>
    </location>
</feature>
<comment type="subcellular location">
    <subcellularLocation>
        <location evidence="1">Cell membrane</location>
        <topology evidence="1">Multi-pass membrane protein</topology>
    </subcellularLocation>
</comment>
<evidence type="ECO:0000259" key="8">
    <source>
        <dbReference type="Pfam" id="PF02687"/>
    </source>
</evidence>
<feature type="domain" description="ABC3 transporter permease C-terminal" evidence="8">
    <location>
        <begin position="281"/>
        <end position="414"/>
    </location>
</feature>
<protein>
    <recommendedName>
        <fullName evidence="12">ABC3 transporter permease protein domain-containing protein</fullName>
    </recommendedName>
</protein>